<dbReference type="Pfam" id="PF13193">
    <property type="entry name" value="AMP-binding_C"/>
    <property type="match status" value="1"/>
</dbReference>
<dbReference type="SMART" id="SM00823">
    <property type="entry name" value="PKS_PP"/>
    <property type="match status" value="1"/>
</dbReference>
<dbReference type="PROSITE" id="PS00012">
    <property type="entry name" value="PHOSPHOPANTETHEINE"/>
    <property type="match status" value="1"/>
</dbReference>
<dbReference type="Gene3D" id="3.40.50.1820">
    <property type="entry name" value="alpha/beta hydrolase"/>
    <property type="match status" value="1"/>
</dbReference>
<dbReference type="InterPro" id="IPR020806">
    <property type="entry name" value="PKS_PP-bd"/>
</dbReference>
<dbReference type="PANTHER" id="PTHR45527:SF1">
    <property type="entry name" value="FATTY ACID SYNTHASE"/>
    <property type="match status" value="1"/>
</dbReference>
<dbReference type="GO" id="GO:0044550">
    <property type="term" value="P:secondary metabolite biosynthetic process"/>
    <property type="evidence" value="ECO:0007669"/>
    <property type="project" value="TreeGrafter"/>
</dbReference>
<dbReference type="InterPro" id="IPR036736">
    <property type="entry name" value="ACP-like_sf"/>
</dbReference>
<dbReference type="Gene3D" id="3.30.559.30">
    <property type="entry name" value="Nonribosomal peptide synthetase, condensation domain"/>
    <property type="match status" value="1"/>
</dbReference>
<dbReference type="GO" id="GO:0005737">
    <property type="term" value="C:cytoplasm"/>
    <property type="evidence" value="ECO:0007669"/>
    <property type="project" value="TreeGrafter"/>
</dbReference>
<evidence type="ECO:0000256" key="1">
    <source>
        <dbReference type="ARBA" id="ARBA00001957"/>
    </source>
</evidence>
<feature type="compositionally biased region" description="Basic residues" evidence="4">
    <location>
        <begin position="1"/>
        <end position="15"/>
    </location>
</feature>
<dbReference type="Gene3D" id="3.30.300.30">
    <property type="match status" value="1"/>
</dbReference>
<dbReference type="AlphaFoldDB" id="A0A261UF81"/>
<dbReference type="Proteomes" id="UP000215767">
    <property type="component" value="Unassembled WGS sequence"/>
</dbReference>
<dbReference type="Pfam" id="PF00550">
    <property type="entry name" value="PP-binding"/>
    <property type="match status" value="1"/>
</dbReference>
<dbReference type="PANTHER" id="PTHR45527">
    <property type="entry name" value="NONRIBOSOMAL PEPTIDE SYNTHETASE"/>
    <property type="match status" value="1"/>
</dbReference>
<evidence type="ECO:0000313" key="7">
    <source>
        <dbReference type="Proteomes" id="UP000215767"/>
    </source>
</evidence>
<gene>
    <name evidence="6" type="ORF">CAL28_12000</name>
</gene>
<evidence type="ECO:0000256" key="4">
    <source>
        <dbReference type="SAM" id="MobiDB-lite"/>
    </source>
</evidence>
<dbReference type="Gene3D" id="3.30.559.10">
    <property type="entry name" value="Chloramphenicol acetyltransferase-like domain"/>
    <property type="match status" value="1"/>
</dbReference>
<comment type="caution">
    <text evidence="6">The sequence shown here is derived from an EMBL/GenBank/DDBJ whole genome shotgun (WGS) entry which is preliminary data.</text>
</comment>
<dbReference type="GO" id="GO:0043041">
    <property type="term" value="P:amino acid activation for nonribosomal peptide biosynthetic process"/>
    <property type="evidence" value="ECO:0007669"/>
    <property type="project" value="TreeGrafter"/>
</dbReference>
<dbReference type="GO" id="GO:0031177">
    <property type="term" value="F:phosphopantetheine binding"/>
    <property type="evidence" value="ECO:0007669"/>
    <property type="project" value="InterPro"/>
</dbReference>
<dbReference type="InterPro" id="IPR020845">
    <property type="entry name" value="AMP-binding_CS"/>
</dbReference>
<feature type="region of interest" description="Disordered" evidence="4">
    <location>
        <begin position="646"/>
        <end position="681"/>
    </location>
</feature>
<evidence type="ECO:0000256" key="3">
    <source>
        <dbReference type="ARBA" id="ARBA00022553"/>
    </source>
</evidence>
<keyword evidence="3" id="KW-0597">Phosphoprotein</keyword>
<dbReference type="Pfam" id="PF00501">
    <property type="entry name" value="AMP-binding"/>
    <property type="match status" value="1"/>
</dbReference>
<dbReference type="SUPFAM" id="SSF47336">
    <property type="entry name" value="ACP-like"/>
    <property type="match status" value="1"/>
</dbReference>
<organism evidence="6 7">
    <name type="scientific">Bordetella genomosp. 11</name>
    <dbReference type="NCBI Taxonomy" id="1416808"/>
    <lineage>
        <taxon>Bacteria</taxon>
        <taxon>Pseudomonadati</taxon>
        <taxon>Pseudomonadota</taxon>
        <taxon>Betaproteobacteria</taxon>
        <taxon>Burkholderiales</taxon>
        <taxon>Alcaligenaceae</taxon>
        <taxon>Bordetella</taxon>
    </lineage>
</organism>
<dbReference type="EMBL" id="NEVS01000004">
    <property type="protein sequence ID" value="OZI60177.1"/>
    <property type="molecule type" value="Genomic_DNA"/>
</dbReference>
<dbReference type="Gene3D" id="3.40.50.980">
    <property type="match status" value="2"/>
</dbReference>
<evidence type="ECO:0000256" key="2">
    <source>
        <dbReference type="ARBA" id="ARBA00022450"/>
    </source>
</evidence>
<dbReference type="FunFam" id="1.10.1200.10:FF:000016">
    <property type="entry name" value="Non-ribosomal peptide synthase"/>
    <property type="match status" value="1"/>
</dbReference>
<comment type="cofactor">
    <cofactor evidence="1">
        <name>pantetheine 4'-phosphate</name>
        <dbReference type="ChEBI" id="CHEBI:47942"/>
    </cofactor>
</comment>
<dbReference type="SUPFAM" id="SSF56801">
    <property type="entry name" value="Acetyl-CoA synthetase-like"/>
    <property type="match status" value="1"/>
</dbReference>
<feature type="compositionally biased region" description="Low complexity" evidence="4">
    <location>
        <begin position="16"/>
        <end position="33"/>
    </location>
</feature>
<dbReference type="InterPro" id="IPR001242">
    <property type="entry name" value="Condensation_dom"/>
</dbReference>
<dbReference type="InterPro" id="IPR000873">
    <property type="entry name" value="AMP-dep_synth/lig_dom"/>
</dbReference>
<dbReference type="InterPro" id="IPR029058">
    <property type="entry name" value="AB_hydrolase_fold"/>
</dbReference>
<dbReference type="OrthoDB" id="8826085at2"/>
<dbReference type="PROSITE" id="PS00455">
    <property type="entry name" value="AMP_BINDING"/>
    <property type="match status" value="1"/>
</dbReference>
<name>A0A261UF81_9BORD</name>
<dbReference type="InterPro" id="IPR023213">
    <property type="entry name" value="CAT-like_dom_sf"/>
</dbReference>
<dbReference type="CDD" id="cd05930">
    <property type="entry name" value="A_NRPS"/>
    <property type="match status" value="1"/>
</dbReference>
<dbReference type="GO" id="GO:0003824">
    <property type="term" value="F:catalytic activity"/>
    <property type="evidence" value="ECO:0007669"/>
    <property type="project" value="InterPro"/>
</dbReference>
<dbReference type="InterPro" id="IPR009081">
    <property type="entry name" value="PP-bd_ACP"/>
</dbReference>
<feature type="region of interest" description="Disordered" evidence="4">
    <location>
        <begin position="1"/>
        <end position="38"/>
    </location>
</feature>
<dbReference type="Gene3D" id="2.30.38.10">
    <property type="entry name" value="Luciferase, Domain 3"/>
    <property type="match status" value="1"/>
</dbReference>
<feature type="domain" description="Carrier" evidence="5">
    <location>
        <begin position="1083"/>
        <end position="1158"/>
    </location>
</feature>
<dbReference type="InterPro" id="IPR025110">
    <property type="entry name" value="AMP-bd_C"/>
</dbReference>
<proteinExistence type="predicted"/>
<dbReference type="Pfam" id="PF00668">
    <property type="entry name" value="Condensation"/>
    <property type="match status" value="1"/>
</dbReference>
<dbReference type="SUPFAM" id="SSF52777">
    <property type="entry name" value="CoA-dependent acyltransferases"/>
    <property type="match status" value="2"/>
</dbReference>
<dbReference type="NCBIfam" id="TIGR01733">
    <property type="entry name" value="AA-adenyl-dom"/>
    <property type="match status" value="1"/>
</dbReference>
<evidence type="ECO:0000313" key="6">
    <source>
        <dbReference type="EMBL" id="OZI60177.1"/>
    </source>
</evidence>
<sequence>MRRALRVGAGRRGHAGQHAGRACARPVRGAAQGRGRHGRHVRARRAGIGAGQGVRRMDIEMTDTRVVGEHLPLSPEQRAVVAAGEAESVHIALVALAGHVDESRMRAALDRLAMHHGSLRHAYGPVPGYRGLRLLADTAPGWQWEEADPDAQADAEHDVAHGVVDRGIAARLASWRAAGPALRAALWRSGTGGALLALAVPALAADGGSLRIMIDDLARGYGATSAWDKETFAYTEYILWRRELDDDEDAPAARGYWTGYMAPHAAWGGPALRQLGASARDGASAVPPAMDMAVDLAADRLSALRDTARRLDLPMPVLLQAAWWAVLGRIAGGWNFLGGWQHDCRRDYDMLSGAVGVYEKILPVVLDWEPGAAFADCASRLADTLGRHIEAQEYWEVDAPPSTAHLEAGFQYVDEASLTEASLQWTVRQMPGPARAFALAMQVGMRADGARLTLAYAPARHPLWAAQALLGQYVALLANVARAPHTPLDKLQVMDEAERQSLLARQGEALDAGPQALPALIARWARDTPEALALRDTREELTYAGLERRVAAAAAGLRRLGVRRGAIVALRLPRDAGLVVAMLAAWRCGAAYLPMEEDWPDARCAAIVRAAMPSCVLVASETLAARAQAWAQGVPLFASARLEVAPDDARPGTPGQGGRVAPADRGDACARGDSDMPTRDDVDSSVLDDVAYVLFTSGSTGEPKGVPIAHRQLLNYVAAATRAMDLGQSRRWALTGTVAADLGNTALFGALSQGSALIVAAQDDMRDGATFAAFLAAHRIDGIKMVPSHLEALLDHEHARVPARVVLGGEASSAALVRRIFALSPRCALYNHYGPTEATVGVMIHPVDAWCGDTPMDEAPIAADGAAGPGYGSTLPLTRVLGNCRVYVLDADLSPTPLGAAGEVYLGGAQLCAGYLGGEGAQAFVADPHRPGERLYRTGDLACVLPDGAIRLAGRVDHQVKIRGHRIEPAEIEARLLALPDIRQAAVIAVPAAGGVALTAFVVDTEMPDAVGIAADGSEPARGGDERIAAWRRALADMLPDVMVPARFLRLPAFPRLANGKIDRQALAARARGHVEQDVGQARPRDALETVVASRMAELLGQPSLGIDDDFFAMGGHSLLVIRLVTRLRKALKLELPPGAVFDHPTAAALAAELRRRAEDPSALARIAESRVALDRMTPRERAALAAGIEERA</sequence>
<dbReference type="PROSITE" id="PS50075">
    <property type="entry name" value="CARRIER"/>
    <property type="match status" value="1"/>
</dbReference>
<accession>A0A261UF81</accession>
<dbReference type="InterPro" id="IPR045851">
    <property type="entry name" value="AMP-bd_C_sf"/>
</dbReference>
<reference evidence="7" key="1">
    <citation type="submission" date="2017-05" db="EMBL/GenBank/DDBJ databases">
        <title>Complete and WGS of Bordetella genogroups.</title>
        <authorList>
            <person name="Spilker T."/>
            <person name="Lipuma J."/>
        </authorList>
    </citation>
    <scope>NUCLEOTIDE SEQUENCE [LARGE SCALE GENOMIC DNA]</scope>
    <source>
        <strain evidence="7">AU8856</strain>
    </source>
</reference>
<dbReference type="InterPro" id="IPR010071">
    <property type="entry name" value="AA_adenyl_dom"/>
</dbReference>
<keyword evidence="7" id="KW-1185">Reference proteome</keyword>
<dbReference type="GO" id="GO:0072330">
    <property type="term" value="P:monocarboxylic acid biosynthetic process"/>
    <property type="evidence" value="ECO:0007669"/>
    <property type="project" value="UniProtKB-ARBA"/>
</dbReference>
<feature type="compositionally biased region" description="Basic and acidic residues" evidence="4">
    <location>
        <begin position="662"/>
        <end position="681"/>
    </location>
</feature>
<protein>
    <recommendedName>
        <fullName evidence="5">Carrier domain-containing protein</fullName>
    </recommendedName>
</protein>
<evidence type="ECO:0000259" key="5">
    <source>
        <dbReference type="PROSITE" id="PS50075"/>
    </source>
</evidence>
<dbReference type="InterPro" id="IPR006162">
    <property type="entry name" value="Ppantetheine_attach_site"/>
</dbReference>
<keyword evidence="2" id="KW-0596">Phosphopantetheine</keyword>